<dbReference type="Proteomes" id="UP001305779">
    <property type="component" value="Unassembled WGS sequence"/>
</dbReference>
<feature type="domain" description="Tail specific protease" evidence="3">
    <location>
        <begin position="365"/>
        <end position="573"/>
    </location>
</feature>
<keyword evidence="1" id="KW-0812">Transmembrane</keyword>
<dbReference type="Pfam" id="PF03572">
    <property type="entry name" value="Peptidase_S41"/>
    <property type="match status" value="1"/>
</dbReference>
<evidence type="ECO:0000256" key="2">
    <source>
        <dbReference type="SAM" id="SignalP"/>
    </source>
</evidence>
<reference evidence="5 6" key="1">
    <citation type="journal article" date="2023" name="G3 (Bethesda)">
        <title>A chromosome-level genome assembly of Zasmidium syzygii isolated from banana leaves.</title>
        <authorList>
            <person name="van Westerhoven A.C."/>
            <person name="Mehrabi R."/>
            <person name="Talebi R."/>
            <person name="Steentjes M.B.F."/>
            <person name="Corcolon B."/>
            <person name="Chong P.A."/>
            <person name="Kema G.H.J."/>
            <person name="Seidl M.F."/>
        </authorList>
    </citation>
    <scope>NUCLEOTIDE SEQUENCE [LARGE SCALE GENOMIC DNA]</scope>
    <source>
        <strain evidence="5 6">P124</strain>
    </source>
</reference>
<feature type="domain" description="CPAF-like PDZ" evidence="4">
    <location>
        <begin position="167"/>
        <end position="284"/>
    </location>
</feature>
<evidence type="ECO:0008006" key="7">
    <source>
        <dbReference type="Google" id="ProtNLM"/>
    </source>
</evidence>
<sequence>MRAFAAAAALLGAASASPAGVSDYIRAATNTPAHNTTTSEEPCAIISKALEKQTEKNPVSLNATVAYACLQSVPLHAKDGALQLDGIKTFTQFQSTLAYLKNPPEGYLYPAVDILDAYDQIAKKLENNEYNGEYDFQIDILNTISSAHDGHFYYTPDITQIFTFGRSPLYSISKDGLSVPEVWFGADAVAFNSPNKTNSTVSPVALINGQPVEAYINEYAAAYGNNQDPDANYNYMFPEYVRAAKSAGVFASNPQYFGPRTSFTFRNGTSRVIETFATSKANFTGVVDGKSFFEQFCVPKPDSSEDEGTATPSSTYTPVIPTTDVPFKAVPTQTAVPGPEGYPVPVIINDDESVAGYFPRYNKELAVLSIRTFQPAKPVTDTQFENVVRRFLAMSQAAGKKKLIIDTRGNPGGDVDLAYDLFSQLFPRNTPYGATNFRATPLGNYVGTVVSDFYSNITNATVNPDECNTPTDFSIHPFNYREQLNVDNQNFTSWQDFFGPHEYHGDNVTSLTRYNLNDKYSFGCSNISNFGNITNITPVQVFQPEDILLVQDGICASTCAVFAEFMKSQKFIKQVVFGGRAQLGPAQAVGGVKGANIYGFDILGGAIDEASSQDATPEQADYFQKTYGNLTDGAQQALKRAAVVEMEVQAKVNIRNNIRQGDDSVTPLQFWYEAADCRRFYTFASINDQSLVWKTAYEAIWGNGTCVTGSTGEASSKPGVVQYAPPGSAKNFFGGDARGPYSRGNGTTGKAINGTTGAPERSTGGAVGLSVNVVVMGLVALAAAFALL</sequence>
<evidence type="ECO:0000313" key="6">
    <source>
        <dbReference type="Proteomes" id="UP001305779"/>
    </source>
</evidence>
<feature type="transmembrane region" description="Helical" evidence="1">
    <location>
        <begin position="766"/>
        <end position="787"/>
    </location>
</feature>
<evidence type="ECO:0000259" key="3">
    <source>
        <dbReference type="Pfam" id="PF03572"/>
    </source>
</evidence>
<dbReference type="InterPro" id="IPR005151">
    <property type="entry name" value="Tail-specific_protease"/>
</dbReference>
<comment type="caution">
    <text evidence="5">The sequence shown here is derived from an EMBL/GenBank/DDBJ whole genome shotgun (WGS) entry which is preliminary data.</text>
</comment>
<organism evidence="5 6">
    <name type="scientific">Zasmidium cellare</name>
    <name type="common">Wine cellar mold</name>
    <name type="synonym">Racodium cellare</name>
    <dbReference type="NCBI Taxonomy" id="395010"/>
    <lineage>
        <taxon>Eukaryota</taxon>
        <taxon>Fungi</taxon>
        <taxon>Dikarya</taxon>
        <taxon>Ascomycota</taxon>
        <taxon>Pezizomycotina</taxon>
        <taxon>Dothideomycetes</taxon>
        <taxon>Dothideomycetidae</taxon>
        <taxon>Mycosphaerellales</taxon>
        <taxon>Mycosphaerellaceae</taxon>
        <taxon>Zasmidium</taxon>
    </lineage>
</organism>
<dbReference type="PANTHER" id="PTHR37049:SF4">
    <property type="entry name" value="RHODANESE DOMAIN-CONTAINING PROTEIN"/>
    <property type="match status" value="1"/>
</dbReference>
<dbReference type="InterPro" id="IPR029045">
    <property type="entry name" value="ClpP/crotonase-like_dom_sf"/>
</dbReference>
<evidence type="ECO:0000313" key="5">
    <source>
        <dbReference type="EMBL" id="KAK4503771.1"/>
    </source>
</evidence>
<dbReference type="SUPFAM" id="SSF52096">
    <property type="entry name" value="ClpP/crotonase"/>
    <property type="match status" value="1"/>
</dbReference>
<evidence type="ECO:0000256" key="1">
    <source>
        <dbReference type="SAM" id="Phobius"/>
    </source>
</evidence>
<feature type="signal peptide" evidence="2">
    <location>
        <begin position="1"/>
        <end position="16"/>
    </location>
</feature>
<keyword evidence="2" id="KW-0732">Signal</keyword>
<protein>
    <recommendedName>
        <fullName evidence="7">Tail specific protease domain-containing protein</fullName>
    </recommendedName>
</protein>
<keyword evidence="1" id="KW-0472">Membrane</keyword>
<dbReference type="InterPro" id="IPR052766">
    <property type="entry name" value="S41A_metabolite_peptidase"/>
</dbReference>
<keyword evidence="1" id="KW-1133">Transmembrane helix</keyword>
<dbReference type="Gene3D" id="3.90.226.10">
    <property type="entry name" value="2-enoyl-CoA Hydratase, Chain A, domain 1"/>
    <property type="match status" value="1"/>
</dbReference>
<proteinExistence type="predicted"/>
<evidence type="ECO:0000259" key="4">
    <source>
        <dbReference type="Pfam" id="PF23658"/>
    </source>
</evidence>
<keyword evidence="6" id="KW-1185">Reference proteome</keyword>
<gene>
    <name evidence="5" type="ORF">PRZ48_004686</name>
</gene>
<dbReference type="PANTHER" id="PTHR37049">
    <property type="entry name" value="PEPTIDASE S41 FAMILY PROTEIN"/>
    <property type="match status" value="1"/>
</dbReference>
<dbReference type="InterPro" id="IPR056186">
    <property type="entry name" value="PDZ_CPAF-rel"/>
</dbReference>
<accession>A0ABR0ER90</accession>
<dbReference type="EMBL" id="JAXOVC010000003">
    <property type="protein sequence ID" value="KAK4503771.1"/>
    <property type="molecule type" value="Genomic_DNA"/>
</dbReference>
<dbReference type="Pfam" id="PF23658">
    <property type="entry name" value="PDZ_CPAF_rel"/>
    <property type="match status" value="1"/>
</dbReference>
<feature type="chain" id="PRO_5046694921" description="Tail specific protease domain-containing protein" evidence="2">
    <location>
        <begin position="17"/>
        <end position="788"/>
    </location>
</feature>
<name>A0ABR0ER90_ZASCE</name>